<dbReference type="Proteomes" id="UP001623661">
    <property type="component" value="Unassembled WGS sequence"/>
</dbReference>
<dbReference type="RefSeq" id="WP_406764632.1">
    <property type="nucleotide sequence ID" value="NZ_JBJHZY010000001.1"/>
</dbReference>
<reference evidence="1 2" key="1">
    <citation type="submission" date="2024-11" db="EMBL/GenBank/DDBJ databases">
        <authorList>
            <person name="Heng Y.C."/>
            <person name="Lim A.C.H."/>
            <person name="Lee J.K.Y."/>
            <person name="Kittelmann S."/>
        </authorList>
    </citation>
    <scope>NUCLEOTIDE SEQUENCE [LARGE SCALE GENOMIC DNA]</scope>
    <source>
        <strain evidence="1 2">WILCCON 0202</strain>
    </source>
</reference>
<evidence type="ECO:0000313" key="2">
    <source>
        <dbReference type="Proteomes" id="UP001623661"/>
    </source>
</evidence>
<name>A0ABW8TRE3_9CLOT</name>
<organism evidence="1 2">
    <name type="scientific">Candidatus Clostridium radicumherbarum</name>
    <dbReference type="NCBI Taxonomy" id="3381662"/>
    <lineage>
        <taxon>Bacteria</taxon>
        <taxon>Bacillati</taxon>
        <taxon>Bacillota</taxon>
        <taxon>Clostridia</taxon>
        <taxon>Eubacteriales</taxon>
        <taxon>Clostridiaceae</taxon>
        <taxon>Clostridium</taxon>
    </lineage>
</organism>
<gene>
    <name evidence="1" type="ORF">ACJDUH_08040</name>
</gene>
<sequence length="154" mass="18101">MGYNVVDVLNKAINITIRKRSIYESLGQRKCDILAVKIMSKALVKEMDRTIQYYEKLKNEVEPEEIDFYIYDKISFLIDEFNKKINVTEINNIKDYLKFSLDVEKGGKSVLIDVQGRFVKNKSDINTKTYKILSDIIYNKEKLITTLEKIMKIE</sequence>
<proteinExistence type="predicted"/>
<evidence type="ECO:0000313" key="1">
    <source>
        <dbReference type="EMBL" id="MFL0268049.1"/>
    </source>
</evidence>
<dbReference type="EMBL" id="JBJHZY010000001">
    <property type="protein sequence ID" value="MFL0268049.1"/>
    <property type="molecule type" value="Genomic_DNA"/>
</dbReference>
<comment type="caution">
    <text evidence="1">The sequence shown here is derived from an EMBL/GenBank/DDBJ whole genome shotgun (WGS) entry which is preliminary data.</text>
</comment>
<accession>A0ABW8TRE3</accession>
<protein>
    <submittedName>
        <fullName evidence="1">Uncharacterized protein</fullName>
    </submittedName>
</protein>
<keyword evidence="2" id="KW-1185">Reference proteome</keyword>